<feature type="compositionally biased region" description="Low complexity" evidence="2">
    <location>
        <begin position="257"/>
        <end position="266"/>
    </location>
</feature>
<gene>
    <name evidence="5" type="ORF">DGAL_LOCUS13128</name>
</gene>
<dbReference type="PANTHER" id="PTHR10063">
    <property type="entry name" value="TUBERIN"/>
    <property type="match status" value="1"/>
</dbReference>
<protein>
    <recommendedName>
        <fullName evidence="4">Ral GTPase-activating protein subunit alpha/beta N-terminal domain-containing protein</fullName>
    </recommendedName>
</protein>
<dbReference type="GO" id="GO:0005634">
    <property type="term" value="C:nucleus"/>
    <property type="evidence" value="ECO:0007669"/>
    <property type="project" value="InterPro"/>
</dbReference>
<evidence type="ECO:0000313" key="6">
    <source>
        <dbReference type="Proteomes" id="UP000789390"/>
    </source>
</evidence>
<proteinExistence type="predicted"/>
<feature type="compositionally biased region" description="Polar residues" evidence="2">
    <location>
        <begin position="117"/>
        <end position="135"/>
    </location>
</feature>
<reference evidence="5" key="1">
    <citation type="submission" date="2021-11" db="EMBL/GenBank/DDBJ databases">
        <authorList>
            <person name="Schell T."/>
        </authorList>
    </citation>
    <scope>NUCLEOTIDE SEQUENCE</scope>
    <source>
        <strain evidence="5">M5</strain>
    </source>
</reference>
<keyword evidence="6" id="KW-1185">Reference proteome</keyword>
<evidence type="ECO:0000256" key="2">
    <source>
        <dbReference type="SAM" id="MobiDB-lite"/>
    </source>
</evidence>
<feature type="compositionally biased region" description="Basic and acidic residues" evidence="2">
    <location>
        <begin position="241"/>
        <end position="256"/>
    </location>
</feature>
<dbReference type="InterPro" id="IPR046859">
    <property type="entry name" value="RGPA/RALGAPB_N"/>
</dbReference>
<feature type="region of interest" description="Disordered" evidence="2">
    <location>
        <begin position="111"/>
        <end position="266"/>
    </location>
</feature>
<feature type="compositionally biased region" description="Low complexity" evidence="2">
    <location>
        <begin position="162"/>
        <end position="174"/>
    </location>
</feature>
<evidence type="ECO:0000313" key="5">
    <source>
        <dbReference type="EMBL" id="CAH0109645.1"/>
    </source>
</evidence>
<name>A0A8J2WKG7_9CRUS</name>
<keyword evidence="3" id="KW-0472">Membrane</keyword>
<evidence type="ECO:0000256" key="1">
    <source>
        <dbReference type="ARBA" id="ARBA00022553"/>
    </source>
</evidence>
<dbReference type="EMBL" id="CAKKLH010000293">
    <property type="protein sequence ID" value="CAH0109645.1"/>
    <property type="molecule type" value="Genomic_DNA"/>
</dbReference>
<comment type="caution">
    <text evidence="5">The sequence shown here is derived from an EMBL/GenBank/DDBJ whole genome shotgun (WGS) entry which is preliminary data.</text>
</comment>
<dbReference type="InterPro" id="IPR027107">
    <property type="entry name" value="Tuberin/Ral-act_asu"/>
</dbReference>
<dbReference type="OrthoDB" id="19311at2759"/>
<dbReference type="Pfam" id="PF20412">
    <property type="entry name" value="RALGAPB_N"/>
    <property type="match status" value="1"/>
</dbReference>
<dbReference type="GO" id="GO:0005096">
    <property type="term" value="F:GTPase activator activity"/>
    <property type="evidence" value="ECO:0007669"/>
    <property type="project" value="InterPro"/>
</dbReference>
<keyword evidence="3" id="KW-0812">Transmembrane</keyword>
<evidence type="ECO:0000259" key="4">
    <source>
        <dbReference type="Pfam" id="PF20412"/>
    </source>
</evidence>
<feature type="compositionally biased region" description="Basic residues" evidence="2">
    <location>
        <begin position="220"/>
        <end position="232"/>
    </location>
</feature>
<organism evidence="5 6">
    <name type="scientific">Daphnia galeata</name>
    <dbReference type="NCBI Taxonomy" id="27404"/>
    <lineage>
        <taxon>Eukaryota</taxon>
        <taxon>Metazoa</taxon>
        <taxon>Ecdysozoa</taxon>
        <taxon>Arthropoda</taxon>
        <taxon>Crustacea</taxon>
        <taxon>Branchiopoda</taxon>
        <taxon>Diplostraca</taxon>
        <taxon>Cladocera</taxon>
        <taxon>Anomopoda</taxon>
        <taxon>Daphniidae</taxon>
        <taxon>Daphnia</taxon>
    </lineage>
</organism>
<dbReference type="GO" id="GO:0005737">
    <property type="term" value="C:cytoplasm"/>
    <property type="evidence" value="ECO:0007669"/>
    <property type="project" value="TreeGrafter"/>
</dbReference>
<accession>A0A8J2WKG7</accession>
<sequence length="266" mass="29674">MWAAGNKVPDKKEDTLGNRLASALFQTLIVTWILANLNVVITVDLWDQFVLTLSGLTVWEELIRKWAKTMNVLIRVLTKNLYHLDLSDLPLDPLSEQKTKKRRAGRVKLLSGLGPFPQSNQPRSGQINTPATTPVFSPAVINPDATGHQPGNSNPAQDETRSATSGSVRSRSSVMTPGHLAHPQRPRHSSSALPTSVENKITRMLTTETPSTAQLLRRPLQPRKHFFRKRSRSMNSTKHLKGFDDSNRYSDSETESRSPSPSRNII</sequence>
<keyword evidence="3" id="KW-1133">Transmembrane helix</keyword>
<dbReference type="PANTHER" id="PTHR10063:SF11">
    <property type="entry name" value="RHO GTPASE-ACTIVATING PROTEIN CG5521-RELATED"/>
    <property type="match status" value="1"/>
</dbReference>
<evidence type="ECO:0000256" key="3">
    <source>
        <dbReference type="SAM" id="Phobius"/>
    </source>
</evidence>
<dbReference type="Proteomes" id="UP000789390">
    <property type="component" value="Unassembled WGS sequence"/>
</dbReference>
<feature type="domain" description="Ral GTPase-activating protein subunit alpha/beta N-terminal" evidence="4">
    <location>
        <begin position="10"/>
        <end position="83"/>
    </location>
</feature>
<feature type="compositionally biased region" description="Polar residues" evidence="2">
    <location>
        <begin position="189"/>
        <end position="214"/>
    </location>
</feature>
<feature type="transmembrane region" description="Helical" evidence="3">
    <location>
        <begin position="20"/>
        <end position="41"/>
    </location>
</feature>
<dbReference type="AlphaFoldDB" id="A0A8J2WKG7"/>
<keyword evidence="1" id="KW-0597">Phosphoprotein</keyword>